<comment type="caution">
    <text evidence="3">The sequence shown here is derived from an EMBL/GenBank/DDBJ whole genome shotgun (WGS) entry which is preliminary data.</text>
</comment>
<keyword evidence="2" id="KW-0812">Transmembrane</keyword>
<feature type="transmembrane region" description="Helical" evidence="2">
    <location>
        <begin position="253"/>
        <end position="275"/>
    </location>
</feature>
<protein>
    <recommendedName>
        <fullName evidence="5">MARVEL domain-containing protein</fullName>
    </recommendedName>
</protein>
<proteinExistence type="predicted"/>
<organism evidence="3 4">
    <name type="scientific">Coemansia javaensis</name>
    <dbReference type="NCBI Taxonomy" id="2761396"/>
    <lineage>
        <taxon>Eukaryota</taxon>
        <taxon>Fungi</taxon>
        <taxon>Fungi incertae sedis</taxon>
        <taxon>Zoopagomycota</taxon>
        <taxon>Kickxellomycotina</taxon>
        <taxon>Kickxellomycetes</taxon>
        <taxon>Kickxellales</taxon>
        <taxon>Kickxellaceae</taxon>
        <taxon>Coemansia</taxon>
    </lineage>
</organism>
<evidence type="ECO:0000256" key="2">
    <source>
        <dbReference type="SAM" id="Phobius"/>
    </source>
</evidence>
<feature type="transmembrane region" description="Helical" evidence="2">
    <location>
        <begin position="133"/>
        <end position="155"/>
    </location>
</feature>
<reference evidence="3" key="1">
    <citation type="submission" date="2022-07" db="EMBL/GenBank/DDBJ databases">
        <title>Phylogenomic reconstructions and comparative analyses of Kickxellomycotina fungi.</title>
        <authorList>
            <person name="Reynolds N.K."/>
            <person name="Stajich J.E."/>
            <person name="Barry K."/>
            <person name="Grigoriev I.V."/>
            <person name="Crous P."/>
            <person name="Smith M.E."/>
        </authorList>
    </citation>
    <scope>NUCLEOTIDE SEQUENCE</scope>
    <source>
        <strain evidence="3">NBRC 105414</strain>
    </source>
</reference>
<keyword evidence="2" id="KW-1133">Transmembrane helix</keyword>
<name>A0A9W8LK01_9FUNG</name>
<keyword evidence="2" id="KW-0472">Membrane</keyword>
<evidence type="ECO:0000313" key="3">
    <source>
        <dbReference type="EMBL" id="KAJ2783581.1"/>
    </source>
</evidence>
<evidence type="ECO:0008006" key="5">
    <source>
        <dbReference type="Google" id="ProtNLM"/>
    </source>
</evidence>
<feature type="transmembrane region" description="Helical" evidence="2">
    <location>
        <begin position="209"/>
        <end position="233"/>
    </location>
</feature>
<feature type="transmembrane region" description="Helical" evidence="2">
    <location>
        <begin position="175"/>
        <end position="197"/>
    </location>
</feature>
<feature type="region of interest" description="Disordered" evidence="1">
    <location>
        <begin position="22"/>
        <end position="44"/>
    </location>
</feature>
<dbReference type="EMBL" id="JANBUL010000044">
    <property type="protein sequence ID" value="KAJ2783581.1"/>
    <property type="molecule type" value="Genomic_DNA"/>
</dbReference>
<gene>
    <name evidence="3" type="ORF">H4R18_001634</name>
</gene>
<evidence type="ECO:0000256" key="1">
    <source>
        <dbReference type="SAM" id="MobiDB-lite"/>
    </source>
</evidence>
<evidence type="ECO:0000313" key="4">
    <source>
        <dbReference type="Proteomes" id="UP001140217"/>
    </source>
</evidence>
<keyword evidence="4" id="KW-1185">Reference proteome</keyword>
<sequence>MANNSGSYGAYSGAKPKSYADAVRADNAGGPSNDNSDGGRQATVDITSMGHPQYQPYAGAYSESAGRATGAPPDNRLSVVISKRNSLASNGDSLAYHKATTTKSEKIRSSVSDGGGGGAVGMRDMDTWHATRLVCYLALRVAQLVVVLVCIGFQADARNKRPGGRAGATESNTEIATIVLAGVSAAMALFSILMHMFAKTRRSLDSARVAWPMAVVNFAIFVTWIVLVLINVVAVDCSTAADGSWCRSAKAALATGLISAALSLAVTVRSLSVLIRAKKVRL</sequence>
<dbReference type="AlphaFoldDB" id="A0A9W8LK01"/>
<dbReference type="OrthoDB" id="5554325at2759"/>
<accession>A0A9W8LK01</accession>
<dbReference type="Proteomes" id="UP001140217">
    <property type="component" value="Unassembled WGS sequence"/>
</dbReference>